<dbReference type="EMBL" id="KQ979425">
    <property type="protein sequence ID" value="KYN21634.1"/>
    <property type="molecule type" value="Genomic_DNA"/>
</dbReference>
<evidence type="ECO:0000313" key="1">
    <source>
        <dbReference type="EMBL" id="KYN21634.1"/>
    </source>
</evidence>
<proteinExistence type="predicted"/>
<dbReference type="Proteomes" id="UP000078492">
    <property type="component" value="Unassembled WGS sequence"/>
</dbReference>
<accession>A0A151J9C3</accession>
<keyword evidence="2" id="KW-1185">Reference proteome</keyword>
<reference evidence="1 2" key="1">
    <citation type="submission" date="2015-09" db="EMBL/GenBank/DDBJ databases">
        <title>Trachymyrmex cornetzi WGS genome.</title>
        <authorList>
            <person name="Nygaard S."/>
            <person name="Hu H."/>
            <person name="Boomsma J."/>
            <person name="Zhang G."/>
        </authorList>
    </citation>
    <scope>NUCLEOTIDE SEQUENCE [LARGE SCALE GENOMIC DNA]</scope>
    <source>
        <strain evidence="1">Tcor2-1</strain>
        <tissue evidence="1">Whole body</tissue>
    </source>
</reference>
<name>A0A151J9C3_9HYME</name>
<gene>
    <name evidence="1" type="ORF">ALC57_06010</name>
</gene>
<sequence length="143" mass="17108">MVPWCRIISNGRYKDAILLLCCKISFLSSTDVYSYAHIIAIRLIRLCDSSPYHYMTFDHQPSSRIFAIVYQCCNDYFLRSLRQHVVFVVSSWRTIVWKYHHDERAMTMVCNEIPQRFHTRMQIPSSIELCRFSCRQDGKDLQW</sequence>
<organism evidence="1 2">
    <name type="scientific">Trachymyrmex cornetzi</name>
    <dbReference type="NCBI Taxonomy" id="471704"/>
    <lineage>
        <taxon>Eukaryota</taxon>
        <taxon>Metazoa</taxon>
        <taxon>Ecdysozoa</taxon>
        <taxon>Arthropoda</taxon>
        <taxon>Hexapoda</taxon>
        <taxon>Insecta</taxon>
        <taxon>Pterygota</taxon>
        <taxon>Neoptera</taxon>
        <taxon>Endopterygota</taxon>
        <taxon>Hymenoptera</taxon>
        <taxon>Apocrita</taxon>
        <taxon>Aculeata</taxon>
        <taxon>Formicoidea</taxon>
        <taxon>Formicidae</taxon>
        <taxon>Myrmicinae</taxon>
        <taxon>Trachymyrmex</taxon>
    </lineage>
</organism>
<dbReference type="AlphaFoldDB" id="A0A151J9C3"/>
<protein>
    <submittedName>
        <fullName evidence="1">Uncharacterized protein</fullName>
    </submittedName>
</protein>
<evidence type="ECO:0000313" key="2">
    <source>
        <dbReference type="Proteomes" id="UP000078492"/>
    </source>
</evidence>